<evidence type="ECO:0000256" key="3">
    <source>
        <dbReference type="ARBA" id="ARBA00022741"/>
    </source>
</evidence>
<evidence type="ECO:0000256" key="2">
    <source>
        <dbReference type="ARBA" id="ARBA00022448"/>
    </source>
</evidence>
<dbReference type="SUPFAM" id="SSF52540">
    <property type="entry name" value="P-loop containing nucleoside triphosphate hydrolases"/>
    <property type="match status" value="1"/>
</dbReference>
<dbReference type="RefSeq" id="WP_085376921.1">
    <property type="nucleotide sequence ID" value="NZ_CP020612.1"/>
</dbReference>
<evidence type="ECO:0000313" key="7">
    <source>
        <dbReference type="Proteomes" id="UP000193017"/>
    </source>
</evidence>
<evidence type="ECO:0000313" key="6">
    <source>
        <dbReference type="EMBL" id="ARJ68815.1"/>
    </source>
</evidence>
<evidence type="ECO:0000259" key="5">
    <source>
        <dbReference type="PROSITE" id="PS50893"/>
    </source>
</evidence>
<dbReference type="PROSITE" id="PS50893">
    <property type="entry name" value="ABC_TRANSPORTER_2"/>
    <property type="match status" value="1"/>
</dbReference>
<keyword evidence="7" id="KW-1185">Reference proteome</keyword>
<dbReference type="PROSITE" id="PS00211">
    <property type="entry name" value="ABC_TRANSPORTER_1"/>
    <property type="match status" value="1"/>
</dbReference>
<dbReference type="GO" id="GO:0016887">
    <property type="term" value="F:ATP hydrolysis activity"/>
    <property type="evidence" value="ECO:0007669"/>
    <property type="project" value="InterPro"/>
</dbReference>
<gene>
    <name evidence="6" type="ORF">B0A89_03380</name>
</gene>
<protein>
    <submittedName>
        <fullName evidence="6">ABC transporter ATP-binding protein</fullName>
    </submittedName>
</protein>
<reference evidence="6 7" key="1">
    <citation type="submission" date="2017-03" db="EMBL/GenBank/DDBJ databases">
        <title>Genome sequence of Paracoccus contaminans isolated from a water microcosm.</title>
        <authorList>
            <person name="Aurass P."/>
            <person name="Karste S."/>
            <person name="Trost E."/>
            <person name="Glaeser S.P."/>
            <person name="Kaempfer P."/>
            <person name="Flieger A."/>
        </authorList>
    </citation>
    <scope>NUCLEOTIDE SEQUENCE [LARGE SCALE GENOMIC DNA]</scope>
    <source>
        <strain evidence="7">RKI 16-01929T\LMG 29738T\CCM 8701T\CIP 111112T</strain>
    </source>
</reference>
<dbReference type="InterPro" id="IPR017871">
    <property type="entry name" value="ABC_transporter-like_CS"/>
</dbReference>
<dbReference type="AlphaFoldDB" id="A0A1W6CVG1"/>
<name>A0A1W6CVG1_9RHOB</name>
<comment type="similarity">
    <text evidence="1">Belongs to the ABC transporter superfamily.</text>
</comment>
<evidence type="ECO:0000256" key="4">
    <source>
        <dbReference type="ARBA" id="ARBA00022840"/>
    </source>
</evidence>
<proteinExistence type="inferred from homology"/>
<dbReference type="EMBL" id="CP020612">
    <property type="protein sequence ID" value="ARJ68815.1"/>
    <property type="molecule type" value="Genomic_DNA"/>
</dbReference>
<dbReference type="InterPro" id="IPR050683">
    <property type="entry name" value="Bact_Polysacc_Export_ATP-bd"/>
</dbReference>
<keyword evidence="4 6" id="KW-0067">ATP-binding</keyword>
<sequence>MIRLENLTKIYYADGRRNVVADRLNAVFPTGQSVGLLGRNGAGKSTLLRMIAGTALPTSGRIVSDGTISWPVGFAGSFHQDLTGAQNVRFVARIYGVDTDELVDYVDEFAGLGAKYHLPFGSYSSGMRSRLAMGCSMGIRFDTYLVDEVTSVGDAEFREKSQVVFADRMMNASSIVVSHSMPMIRRLCTMGAVLEKGRIEVFDNVNDAIAYHEYIMGVPDTVGD</sequence>
<feature type="domain" description="ABC transporter" evidence="5">
    <location>
        <begin position="2"/>
        <end position="221"/>
    </location>
</feature>
<dbReference type="Gene3D" id="3.40.50.300">
    <property type="entry name" value="P-loop containing nucleotide triphosphate hydrolases"/>
    <property type="match status" value="1"/>
</dbReference>
<dbReference type="InterPro" id="IPR003439">
    <property type="entry name" value="ABC_transporter-like_ATP-bd"/>
</dbReference>
<dbReference type="STRING" id="1945662.B0A89_03380"/>
<dbReference type="CDD" id="cd03220">
    <property type="entry name" value="ABC_KpsT_Wzt"/>
    <property type="match status" value="1"/>
</dbReference>
<dbReference type="GO" id="GO:0016020">
    <property type="term" value="C:membrane"/>
    <property type="evidence" value="ECO:0007669"/>
    <property type="project" value="InterPro"/>
</dbReference>
<dbReference type="InterPro" id="IPR027417">
    <property type="entry name" value="P-loop_NTPase"/>
</dbReference>
<dbReference type="Pfam" id="PF00005">
    <property type="entry name" value="ABC_tran"/>
    <property type="match status" value="1"/>
</dbReference>
<dbReference type="InterPro" id="IPR003593">
    <property type="entry name" value="AAA+_ATPase"/>
</dbReference>
<dbReference type="KEGG" id="pcon:B0A89_03380"/>
<dbReference type="GO" id="GO:0005524">
    <property type="term" value="F:ATP binding"/>
    <property type="evidence" value="ECO:0007669"/>
    <property type="project" value="UniProtKB-KW"/>
</dbReference>
<dbReference type="GO" id="GO:0140359">
    <property type="term" value="F:ABC-type transporter activity"/>
    <property type="evidence" value="ECO:0007669"/>
    <property type="project" value="InterPro"/>
</dbReference>
<dbReference type="InterPro" id="IPR015860">
    <property type="entry name" value="ABC_transpr_TagH-like"/>
</dbReference>
<evidence type="ECO:0000256" key="1">
    <source>
        <dbReference type="ARBA" id="ARBA00005417"/>
    </source>
</evidence>
<dbReference type="Proteomes" id="UP000193017">
    <property type="component" value="Chromosome"/>
</dbReference>
<dbReference type="PANTHER" id="PTHR46743">
    <property type="entry name" value="TEICHOIC ACIDS EXPORT ATP-BINDING PROTEIN TAGH"/>
    <property type="match status" value="1"/>
</dbReference>
<organism evidence="6 7">
    <name type="scientific">Paracoccus contaminans</name>
    <dbReference type="NCBI Taxonomy" id="1945662"/>
    <lineage>
        <taxon>Bacteria</taxon>
        <taxon>Pseudomonadati</taxon>
        <taxon>Pseudomonadota</taxon>
        <taxon>Alphaproteobacteria</taxon>
        <taxon>Rhodobacterales</taxon>
        <taxon>Paracoccaceae</taxon>
        <taxon>Paracoccus</taxon>
    </lineage>
</organism>
<dbReference type="OrthoDB" id="9778870at2"/>
<dbReference type="SMART" id="SM00382">
    <property type="entry name" value="AAA"/>
    <property type="match status" value="1"/>
</dbReference>
<keyword evidence="2" id="KW-0813">Transport</keyword>
<accession>A0A1W6CVG1</accession>
<dbReference type="PANTHER" id="PTHR46743:SF2">
    <property type="entry name" value="TEICHOIC ACIDS EXPORT ATP-BINDING PROTEIN TAGH"/>
    <property type="match status" value="1"/>
</dbReference>
<keyword evidence="3" id="KW-0547">Nucleotide-binding</keyword>